<protein>
    <submittedName>
        <fullName evidence="1">Uncharacterized protein</fullName>
    </submittedName>
</protein>
<dbReference type="InterPro" id="IPR044429">
    <property type="entry name" value="SETD4_SET"/>
</dbReference>
<dbReference type="AlphaFoldDB" id="H2Z102"/>
<reference evidence="1" key="2">
    <citation type="submission" date="2025-08" db="UniProtKB">
        <authorList>
            <consortium name="Ensembl"/>
        </authorList>
    </citation>
    <scope>IDENTIFICATION</scope>
</reference>
<dbReference type="Proteomes" id="UP000007875">
    <property type="component" value="Unassembled WGS sequence"/>
</dbReference>
<dbReference type="Ensembl" id="ENSCSAVT00000011396.1">
    <property type="protein sequence ID" value="ENSCSAVP00000011264.1"/>
    <property type="gene ID" value="ENSCSAVG00000006590.1"/>
</dbReference>
<dbReference type="SUPFAM" id="SSF82199">
    <property type="entry name" value="SET domain"/>
    <property type="match status" value="1"/>
</dbReference>
<sequence>MKKWMKLKFNFQNKSLVPCEFKNIGRGMLAKRTIYAGEPLISVPQAAMIGVNSAYLECNFVQNVVATCQEQHCGLKLSGVQVLCLFLIAQRRKQQLSTNLEQNWRHYIQMLPQTFTHPVYWEPWEIELLPKRTRIIANKTIEVVKQQLVEINEIIGLSSKLAKGDEMSRSVLWKEYIWAWCCVNTRCVYSTHDPVQFDSCCYKHSSEDNYYLVPYLDLLNHCSDVGTDVRFNQTNKCYELINHSKIKRYSQAFISYGALSNTNLLLEYGFVADQLNKHDIIHLDINQILSFIRLHDKEKQNLPKIFFNIMEKYGLDEDLSLTANGPSWTLLQTVLISEACCICGIDSNHLSTLCMNIIQRNVQTSGIPDFLAIVNKATNLLTSLTSALRKATHDRITHCQSVQSTLHVQLVLQLWRLQLGILESALTEISVQKMLSGCIND</sequence>
<name>H2Z102_CIOSA</name>
<dbReference type="InterPro" id="IPR046341">
    <property type="entry name" value="SET_dom_sf"/>
</dbReference>
<reference evidence="1" key="3">
    <citation type="submission" date="2025-09" db="UniProtKB">
        <authorList>
            <consortium name="Ensembl"/>
        </authorList>
    </citation>
    <scope>IDENTIFICATION</scope>
</reference>
<accession>H2Z102</accession>
<dbReference type="PANTHER" id="PTHR13271">
    <property type="entry name" value="UNCHARACTERIZED PUTATIVE METHYLTRANSFERASE"/>
    <property type="match status" value="1"/>
</dbReference>
<organism evidence="1 2">
    <name type="scientific">Ciona savignyi</name>
    <name type="common">Pacific transparent sea squirt</name>
    <dbReference type="NCBI Taxonomy" id="51511"/>
    <lineage>
        <taxon>Eukaryota</taxon>
        <taxon>Metazoa</taxon>
        <taxon>Chordata</taxon>
        <taxon>Tunicata</taxon>
        <taxon>Ascidiacea</taxon>
        <taxon>Phlebobranchia</taxon>
        <taxon>Cionidae</taxon>
        <taxon>Ciona</taxon>
    </lineage>
</organism>
<dbReference type="HOGENOM" id="CLU_621952_0_0_1"/>
<dbReference type="PANTHER" id="PTHR13271:SF151">
    <property type="entry name" value="SET DOMAIN-CONTAINING PROTEIN 4"/>
    <property type="match status" value="1"/>
</dbReference>
<evidence type="ECO:0000313" key="1">
    <source>
        <dbReference type="Ensembl" id="ENSCSAVP00000011264.1"/>
    </source>
</evidence>
<dbReference type="InParanoid" id="H2Z102"/>
<dbReference type="CDD" id="cd19177">
    <property type="entry name" value="SET_SETD4"/>
    <property type="match status" value="1"/>
</dbReference>
<reference evidence="2" key="1">
    <citation type="submission" date="2003-08" db="EMBL/GenBank/DDBJ databases">
        <authorList>
            <person name="Birren B."/>
            <person name="Nusbaum C."/>
            <person name="Abebe A."/>
            <person name="Abouelleil A."/>
            <person name="Adekoya E."/>
            <person name="Ait-zahra M."/>
            <person name="Allen N."/>
            <person name="Allen T."/>
            <person name="An P."/>
            <person name="Anderson M."/>
            <person name="Anderson S."/>
            <person name="Arachchi H."/>
            <person name="Armbruster J."/>
            <person name="Bachantsang P."/>
            <person name="Baldwin J."/>
            <person name="Barry A."/>
            <person name="Bayul T."/>
            <person name="Blitshsteyn B."/>
            <person name="Bloom T."/>
            <person name="Blye J."/>
            <person name="Boguslavskiy L."/>
            <person name="Borowsky M."/>
            <person name="Boukhgalter B."/>
            <person name="Brunache A."/>
            <person name="Butler J."/>
            <person name="Calixte N."/>
            <person name="Calvo S."/>
            <person name="Camarata J."/>
            <person name="Campo K."/>
            <person name="Chang J."/>
            <person name="Cheshatsang Y."/>
            <person name="Citroen M."/>
            <person name="Collymore A."/>
            <person name="Considine T."/>
            <person name="Cook A."/>
            <person name="Cooke P."/>
            <person name="Corum B."/>
            <person name="Cuomo C."/>
            <person name="David R."/>
            <person name="Dawoe T."/>
            <person name="Degray S."/>
            <person name="Dodge S."/>
            <person name="Dooley K."/>
            <person name="Dorje P."/>
            <person name="Dorjee K."/>
            <person name="Dorris L."/>
            <person name="Duffey N."/>
            <person name="Dupes A."/>
            <person name="Elkins T."/>
            <person name="Engels R."/>
            <person name="Erickson J."/>
            <person name="Farina A."/>
            <person name="Faro S."/>
            <person name="Ferreira P."/>
            <person name="Fischer H."/>
            <person name="Fitzgerald M."/>
            <person name="Foley K."/>
            <person name="Gage D."/>
            <person name="Galagan J."/>
            <person name="Gearin G."/>
            <person name="Gnerre S."/>
            <person name="Gnirke A."/>
            <person name="Goyette A."/>
            <person name="Graham J."/>
            <person name="Grandbois E."/>
            <person name="Gyaltsen K."/>
            <person name="Hafez N."/>
            <person name="Hagopian D."/>
            <person name="Hagos B."/>
            <person name="Hall J."/>
            <person name="Hatcher B."/>
            <person name="Heller A."/>
            <person name="Higgins H."/>
            <person name="Honan T."/>
            <person name="Horn A."/>
            <person name="Houde N."/>
            <person name="Hughes L."/>
            <person name="Hulme W."/>
            <person name="Husby E."/>
            <person name="Iliev I."/>
            <person name="Jaffe D."/>
            <person name="Jones C."/>
            <person name="Kamal M."/>
            <person name="Kamat A."/>
            <person name="Kamvysselis M."/>
            <person name="Karlsson E."/>
            <person name="Kells C."/>
            <person name="Kieu A."/>
            <person name="Kisner P."/>
            <person name="Kodira C."/>
            <person name="Kulbokas E."/>
            <person name="Labutti K."/>
            <person name="Lama D."/>
            <person name="Landers T."/>
            <person name="Leger J."/>
            <person name="Levine S."/>
            <person name="Lewis D."/>
            <person name="Lewis T."/>
            <person name="Lindblad-toh K."/>
            <person name="Liu X."/>
            <person name="Lokyitsang T."/>
            <person name="Lokyitsang Y."/>
            <person name="Lucien O."/>
            <person name="Lui A."/>
            <person name="Ma L.J."/>
            <person name="Mabbitt R."/>
            <person name="Macdonald J."/>
            <person name="Maclean C."/>
            <person name="Major J."/>
            <person name="Manning J."/>
            <person name="Marabella R."/>
            <person name="Maru K."/>
            <person name="Matthews C."/>
            <person name="Mauceli E."/>
            <person name="Mccarthy M."/>
            <person name="Mcdonough S."/>
            <person name="Mcghee T."/>
            <person name="Meldrim J."/>
            <person name="Meneus L."/>
            <person name="Mesirov J."/>
            <person name="Mihalev A."/>
            <person name="Mihova T."/>
            <person name="Mikkelsen T."/>
            <person name="Mlenga V."/>
            <person name="Moru K."/>
            <person name="Mozes J."/>
            <person name="Mulrain L."/>
            <person name="Munson G."/>
            <person name="Naylor J."/>
            <person name="Newes C."/>
            <person name="Nguyen C."/>
            <person name="Nguyen N."/>
            <person name="Nguyen T."/>
            <person name="Nicol R."/>
            <person name="Nielsen C."/>
            <person name="Nizzari M."/>
            <person name="Norbu C."/>
            <person name="Norbu N."/>
            <person name="O'donnell P."/>
            <person name="Okoawo O."/>
            <person name="O'leary S."/>
            <person name="Omotosho B."/>
            <person name="O'neill K."/>
            <person name="Osman S."/>
            <person name="Parker S."/>
            <person name="Perrin D."/>
            <person name="Phunkhang P."/>
            <person name="Piqani B."/>
            <person name="Purcell S."/>
            <person name="Rachupka T."/>
            <person name="Ramasamy U."/>
            <person name="Rameau R."/>
            <person name="Ray V."/>
            <person name="Raymond C."/>
            <person name="Retta R."/>
            <person name="Richardson S."/>
            <person name="Rise C."/>
            <person name="Rodriguez J."/>
            <person name="Rogers J."/>
            <person name="Rogov P."/>
            <person name="Rutman M."/>
            <person name="Schupbach R."/>
            <person name="Seaman C."/>
            <person name="Settipalli S."/>
            <person name="Sharpe T."/>
            <person name="Sheridan J."/>
            <person name="Sherpa N."/>
            <person name="Shi J."/>
            <person name="Smirnov S."/>
            <person name="Smith C."/>
            <person name="Sougnez C."/>
            <person name="Spencer B."/>
            <person name="Stalker J."/>
            <person name="Stange-thomann N."/>
            <person name="Stavropoulos S."/>
            <person name="Stetson K."/>
            <person name="Stone C."/>
            <person name="Stone S."/>
            <person name="Stubbs M."/>
            <person name="Talamas J."/>
            <person name="Tchuinga P."/>
            <person name="Tenzing P."/>
            <person name="Tesfaye S."/>
            <person name="Theodore J."/>
            <person name="Thoulutsang Y."/>
            <person name="Topham K."/>
            <person name="Towey S."/>
            <person name="Tsamla T."/>
            <person name="Tsomo N."/>
            <person name="Vallee D."/>
            <person name="Vassiliev H."/>
            <person name="Venkataraman V."/>
            <person name="Vinson J."/>
            <person name="Vo A."/>
            <person name="Wade C."/>
            <person name="Wang S."/>
            <person name="Wangchuk T."/>
            <person name="Wangdi T."/>
            <person name="Whittaker C."/>
            <person name="Wilkinson J."/>
            <person name="Wu Y."/>
            <person name="Wyman D."/>
            <person name="Yadav S."/>
            <person name="Yang S."/>
            <person name="Yang X."/>
            <person name="Yeager S."/>
            <person name="Yee E."/>
            <person name="Young G."/>
            <person name="Zainoun J."/>
            <person name="Zembeck L."/>
            <person name="Zimmer A."/>
            <person name="Zody M."/>
            <person name="Lander E."/>
        </authorList>
    </citation>
    <scope>NUCLEOTIDE SEQUENCE [LARGE SCALE GENOMIC DNA]</scope>
</reference>
<proteinExistence type="predicted"/>
<dbReference type="eggNOG" id="KOG1337">
    <property type="taxonomic scope" value="Eukaryota"/>
</dbReference>
<dbReference type="InterPro" id="IPR050600">
    <property type="entry name" value="SETD3_SETD6_MTase"/>
</dbReference>
<dbReference type="GeneTree" id="ENSGT00940000153577"/>
<keyword evidence="2" id="KW-1185">Reference proteome</keyword>
<dbReference type="Gene3D" id="3.90.1410.10">
    <property type="entry name" value="set domain protein methyltransferase, domain 1"/>
    <property type="match status" value="1"/>
</dbReference>
<dbReference type="STRING" id="51511.ENSCSAVP00000011264"/>
<dbReference type="GO" id="GO:0016279">
    <property type="term" value="F:protein-lysine N-methyltransferase activity"/>
    <property type="evidence" value="ECO:0007669"/>
    <property type="project" value="InterPro"/>
</dbReference>
<evidence type="ECO:0000313" key="2">
    <source>
        <dbReference type="Proteomes" id="UP000007875"/>
    </source>
</evidence>